<feature type="compositionally biased region" description="Polar residues" evidence="1">
    <location>
        <begin position="1"/>
        <end position="10"/>
    </location>
</feature>
<sequence>AWTPARTSGTVLGHERRGPGPRAGRAGRRDRARRRGPPAHRRGGDAHRAPGRGVGPAGAPPRLPRRCGVGPRLPAADPRV</sequence>
<name>A0A6J4J7B4_9PSEU</name>
<dbReference type="AlphaFoldDB" id="A0A6J4J7B4"/>
<dbReference type="EMBL" id="CADCTH010000389">
    <property type="protein sequence ID" value="CAA9272439.1"/>
    <property type="molecule type" value="Genomic_DNA"/>
</dbReference>
<evidence type="ECO:0000313" key="2">
    <source>
        <dbReference type="EMBL" id="CAA9272439.1"/>
    </source>
</evidence>
<feature type="non-terminal residue" evidence="2">
    <location>
        <position position="80"/>
    </location>
</feature>
<organism evidence="2">
    <name type="scientific">uncultured Actinomycetospora sp</name>
    <dbReference type="NCBI Taxonomy" id="1135996"/>
    <lineage>
        <taxon>Bacteria</taxon>
        <taxon>Bacillati</taxon>
        <taxon>Actinomycetota</taxon>
        <taxon>Actinomycetes</taxon>
        <taxon>Pseudonocardiales</taxon>
        <taxon>Pseudonocardiaceae</taxon>
        <taxon>Actinomycetospora</taxon>
        <taxon>environmental samples</taxon>
    </lineage>
</organism>
<gene>
    <name evidence="2" type="ORF">AVDCRST_MAG54-3088</name>
</gene>
<feature type="region of interest" description="Disordered" evidence="1">
    <location>
        <begin position="1"/>
        <end position="80"/>
    </location>
</feature>
<feature type="non-terminal residue" evidence="2">
    <location>
        <position position="1"/>
    </location>
</feature>
<evidence type="ECO:0000256" key="1">
    <source>
        <dbReference type="SAM" id="MobiDB-lite"/>
    </source>
</evidence>
<accession>A0A6J4J7B4</accession>
<protein>
    <submittedName>
        <fullName evidence="2">Uncharacterized protein</fullName>
    </submittedName>
</protein>
<reference evidence="2" key="1">
    <citation type="submission" date="2020-02" db="EMBL/GenBank/DDBJ databases">
        <authorList>
            <person name="Meier V. D."/>
        </authorList>
    </citation>
    <scope>NUCLEOTIDE SEQUENCE</scope>
    <source>
        <strain evidence="2">AVDCRST_MAG54</strain>
    </source>
</reference>
<proteinExistence type="predicted"/>
<feature type="compositionally biased region" description="Basic residues" evidence="1">
    <location>
        <begin position="25"/>
        <end position="41"/>
    </location>
</feature>